<comment type="caution">
    <text evidence="2">The sequence shown here is derived from an EMBL/GenBank/DDBJ whole genome shotgun (WGS) entry which is preliminary data.</text>
</comment>
<sequence length="315" mass="34799">MRLKQIAVVACATVLPFSFSGPAQASSDSALLSAILKQAIAQLLQQQTINTTIDGGLEEVRTEVEQSSKRAATAIMNGQIDIYNQQNQKDQQASTFCQEEQTLPTKISKATVQKAYSRQSTSYNDYNSAQATHEPAKFTREKNEQVLKNITSTCDVRILPPVGKKDVSNNMACTDDQVKVITDVATGRKPLPQPPAAFKNTDIGETLKREIDTYNLRMSAVENVIGTSVSEERDAELTAYEKLFASPTIDEINAMSGTGGVSRDALVMQQLNNQLLLRLYKETIESNRLAAIQISQREEQHRREISQLLSNSGRQ</sequence>
<evidence type="ECO:0000256" key="1">
    <source>
        <dbReference type="SAM" id="SignalP"/>
    </source>
</evidence>
<evidence type="ECO:0000313" key="3">
    <source>
        <dbReference type="Proteomes" id="UP000183210"/>
    </source>
</evidence>
<evidence type="ECO:0008006" key="4">
    <source>
        <dbReference type="Google" id="ProtNLM"/>
    </source>
</evidence>
<dbReference type="AlphaFoldDB" id="A0A9X8QLA6"/>
<organism evidence="2 3">
    <name type="scientific">Pseudomonas lutea</name>
    <dbReference type="NCBI Taxonomy" id="243924"/>
    <lineage>
        <taxon>Bacteria</taxon>
        <taxon>Pseudomonadati</taxon>
        <taxon>Pseudomonadota</taxon>
        <taxon>Gammaproteobacteria</taxon>
        <taxon>Pseudomonadales</taxon>
        <taxon>Pseudomonadaceae</taxon>
        <taxon>Pseudomonas</taxon>
    </lineage>
</organism>
<dbReference type="RefSeq" id="WP_019364736.1">
    <property type="nucleotide sequence ID" value="NZ_FOEV01000014.1"/>
</dbReference>
<evidence type="ECO:0000313" key="2">
    <source>
        <dbReference type="EMBL" id="SER22273.1"/>
    </source>
</evidence>
<proteinExistence type="predicted"/>
<feature type="signal peptide" evidence="1">
    <location>
        <begin position="1"/>
        <end position="25"/>
    </location>
</feature>
<dbReference type="EMBL" id="FOEV01000014">
    <property type="protein sequence ID" value="SER22273.1"/>
    <property type="molecule type" value="Genomic_DNA"/>
</dbReference>
<name>A0A9X8QLA6_9PSED</name>
<keyword evidence="1" id="KW-0732">Signal</keyword>
<dbReference type="Proteomes" id="UP000183210">
    <property type="component" value="Unassembled WGS sequence"/>
</dbReference>
<gene>
    <name evidence="2" type="ORF">SAMN05216409_11470</name>
</gene>
<reference evidence="2 3" key="1">
    <citation type="submission" date="2016-10" db="EMBL/GenBank/DDBJ databases">
        <authorList>
            <person name="Varghese N."/>
            <person name="Submissions S."/>
        </authorList>
    </citation>
    <scope>NUCLEOTIDE SEQUENCE [LARGE SCALE GENOMIC DNA]</scope>
    <source>
        <strain evidence="2 3">LMG 21974</strain>
    </source>
</reference>
<dbReference type="GeneID" id="300269206"/>
<feature type="chain" id="PRO_5040734435" description="Conjugal transfer protein" evidence="1">
    <location>
        <begin position="26"/>
        <end position="315"/>
    </location>
</feature>
<protein>
    <recommendedName>
        <fullName evidence="4">Conjugal transfer protein</fullName>
    </recommendedName>
</protein>
<accession>A0A9X8QLA6</accession>